<keyword evidence="1" id="KW-0472">Membrane</keyword>
<gene>
    <name evidence="2" type="ORF">KK488_12280</name>
</gene>
<dbReference type="AlphaFoldDB" id="A0A9X1IRU3"/>
<protein>
    <submittedName>
        <fullName evidence="2">Uncharacterized protein</fullName>
    </submittedName>
</protein>
<keyword evidence="1" id="KW-1133">Transmembrane helix</keyword>
<feature type="transmembrane region" description="Helical" evidence="1">
    <location>
        <begin position="66"/>
        <end position="83"/>
    </location>
</feature>
<evidence type="ECO:0000313" key="2">
    <source>
        <dbReference type="EMBL" id="MBT2187722.1"/>
    </source>
</evidence>
<keyword evidence="3" id="KW-1185">Reference proteome</keyword>
<reference evidence="2" key="1">
    <citation type="submission" date="2021-05" db="EMBL/GenBank/DDBJ databases">
        <title>Genome of Sphingobium sp. strain.</title>
        <authorList>
            <person name="Fan R."/>
        </authorList>
    </citation>
    <scope>NUCLEOTIDE SEQUENCE</scope>
    <source>
        <strain evidence="2">H33</strain>
    </source>
</reference>
<name>A0A9X1IRU3_9SPHN</name>
<evidence type="ECO:0000256" key="1">
    <source>
        <dbReference type="SAM" id="Phobius"/>
    </source>
</evidence>
<comment type="caution">
    <text evidence="2">The sequence shown here is derived from an EMBL/GenBank/DDBJ whole genome shotgun (WGS) entry which is preliminary data.</text>
</comment>
<dbReference type="RefSeq" id="WP_214623933.1">
    <property type="nucleotide sequence ID" value="NZ_JAHGAW010000007.1"/>
</dbReference>
<keyword evidence="1" id="KW-0812">Transmembrane</keyword>
<organism evidence="2 3">
    <name type="scientific">Sphingobium nicotianae</name>
    <dbReference type="NCBI Taxonomy" id="2782607"/>
    <lineage>
        <taxon>Bacteria</taxon>
        <taxon>Pseudomonadati</taxon>
        <taxon>Pseudomonadota</taxon>
        <taxon>Alphaproteobacteria</taxon>
        <taxon>Sphingomonadales</taxon>
        <taxon>Sphingomonadaceae</taxon>
        <taxon>Sphingobium</taxon>
    </lineage>
</organism>
<proteinExistence type="predicted"/>
<dbReference type="Proteomes" id="UP001138757">
    <property type="component" value="Unassembled WGS sequence"/>
</dbReference>
<evidence type="ECO:0000313" key="3">
    <source>
        <dbReference type="Proteomes" id="UP001138757"/>
    </source>
</evidence>
<sequence length="112" mass="13083">MSDVDRDERLVRARQRATVARLRFINSVQSTRRRLSPARLKEDALLAAGDYIEEVRHDARQTIRRHPIIAVSAVAGLFAMLFWRPARVTGMYGLRAAQILWLNRRLWRQSDE</sequence>
<dbReference type="EMBL" id="JAHGAW010000007">
    <property type="protein sequence ID" value="MBT2187722.1"/>
    <property type="molecule type" value="Genomic_DNA"/>
</dbReference>
<accession>A0A9X1IRU3</accession>